<comment type="caution">
    <text evidence="1">The sequence shown here is derived from an EMBL/GenBank/DDBJ whole genome shotgun (WGS) entry which is preliminary data.</text>
</comment>
<protein>
    <submittedName>
        <fullName evidence="1">Uncharacterized protein</fullName>
    </submittedName>
</protein>
<gene>
    <name evidence="1" type="ORF">Y1Q_0023200</name>
</gene>
<organism evidence="1 2">
    <name type="scientific">Alligator mississippiensis</name>
    <name type="common">American alligator</name>
    <dbReference type="NCBI Taxonomy" id="8496"/>
    <lineage>
        <taxon>Eukaryota</taxon>
        <taxon>Metazoa</taxon>
        <taxon>Chordata</taxon>
        <taxon>Craniata</taxon>
        <taxon>Vertebrata</taxon>
        <taxon>Euteleostomi</taxon>
        <taxon>Archelosauria</taxon>
        <taxon>Archosauria</taxon>
        <taxon>Crocodylia</taxon>
        <taxon>Alligatoridae</taxon>
        <taxon>Alligatorinae</taxon>
        <taxon>Alligator</taxon>
    </lineage>
</organism>
<accession>A0A151MZC8</accession>
<name>A0A151MZC8_ALLMI</name>
<dbReference type="Gene3D" id="2.40.70.10">
    <property type="entry name" value="Acid Proteases"/>
    <property type="match status" value="1"/>
</dbReference>
<dbReference type="EMBL" id="AKHW03004488">
    <property type="protein sequence ID" value="KYO29867.1"/>
    <property type="molecule type" value="Genomic_DNA"/>
</dbReference>
<reference evidence="1 2" key="1">
    <citation type="journal article" date="2012" name="Genome Biol.">
        <title>Sequencing three crocodilian genomes to illuminate the evolution of archosaurs and amniotes.</title>
        <authorList>
            <person name="St John J.A."/>
            <person name="Braun E.L."/>
            <person name="Isberg S.R."/>
            <person name="Miles L.G."/>
            <person name="Chong A.Y."/>
            <person name="Gongora J."/>
            <person name="Dalzell P."/>
            <person name="Moran C."/>
            <person name="Bed'hom B."/>
            <person name="Abzhanov A."/>
            <person name="Burgess S.C."/>
            <person name="Cooksey A.M."/>
            <person name="Castoe T.A."/>
            <person name="Crawford N.G."/>
            <person name="Densmore L.D."/>
            <person name="Drew J.C."/>
            <person name="Edwards S.V."/>
            <person name="Faircloth B.C."/>
            <person name="Fujita M.K."/>
            <person name="Greenwold M.J."/>
            <person name="Hoffmann F.G."/>
            <person name="Howard J.M."/>
            <person name="Iguchi T."/>
            <person name="Janes D.E."/>
            <person name="Khan S.Y."/>
            <person name="Kohno S."/>
            <person name="de Koning A.J."/>
            <person name="Lance S.L."/>
            <person name="McCarthy F.M."/>
            <person name="McCormack J.E."/>
            <person name="Merchant M.E."/>
            <person name="Peterson D.G."/>
            <person name="Pollock D.D."/>
            <person name="Pourmand N."/>
            <person name="Raney B.J."/>
            <person name="Roessler K.A."/>
            <person name="Sanford J.R."/>
            <person name="Sawyer R.H."/>
            <person name="Schmidt C.J."/>
            <person name="Triplett E.W."/>
            <person name="Tuberville T.D."/>
            <person name="Venegas-Anaya M."/>
            <person name="Howard J.T."/>
            <person name="Jarvis E.D."/>
            <person name="Guillette L.J.Jr."/>
            <person name="Glenn T.C."/>
            <person name="Green R.E."/>
            <person name="Ray D.A."/>
        </authorList>
    </citation>
    <scope>NUCLEOTIDE SEQUENCE [LARGE SCALE GENOMIC DNA]</scope>
    <source>
        <strain evidence="1">KSC_2009_1</strain>
    </source>
</reference>
<dbReference type="AlphaFoldDB" id="A0A151MZC8"/>
<dbReference type="Proteomes" id="UP000050525">
    <property type="component" value="Unassembled WGS sequence"/>
</dbReference>
<dbReference type="InterPro" id="IPR021109">
    <property type="entry name" value="Peptidase_aspartic_dom_sf"/>
</dbReference>
<dbReference type="SUPFAM" id="SSF50630">
    <property type="entry name" value="Acid proteases"/>
    <property type="match status" value="1"/>
</dbReference>
<sequence>MDQGKRWRGPESSELMDCSYAVGEEDVTWSRPIIKGWVEGCPVQATLDLGCTQSLVRANLVQPQGRRKAIPVKVACLHGEAKQIERLWIRLRVMEHQGEFLVGIVPQLAFKMLLGRDWAPFYDVLDRVQDAEVAHKKIQNDEGWLGEVEENEESTDEAEGLDLNDSTSCLQFREAQEENLELRTLQEQVRDTRDVPIPPPDGIPHFEVRNQLLY</sequence>
<proteinExistence type="predicted"/>
<evidence type="ECO:0000313" key="1">
    <source>
        <dbReference type="EMBL" id="KYO29867.1"/>
    </source>
</evidence>
<keyword evidence="2" id="KW-1185">Reference proteome</keyword>
<evidence type="ECO:0000313" key="2">
    <source>
        <dbReference type="Proteomes" id="UP000050525"/>
    </source>
</evidence>